<dbReference type="SMART" id="SM01025">
    <property type="entry name" value="BEN"/>
    <property type="match status" value="1"/>
</dbReference>
<dbReference type="GO" id="GO:0045666">
    <property type="term" value="P:positive regulation of neuron differentiation"/>
    <property type="evidence" value="ECO:0007669"/>
    <property type="project" value="InterPro"/>
</dbReference>
<dbReference type="Proteomes" id="UP000504618">
    <property type="component" value="Unplaced"/>
</dbReference>
<proteinExistence type="predicted"/>
<evidence type="ECO:0000313" key="8">
    <source>
        <dbReference type="RefSeq" id="XP_024894066.1"/>
    </source>
</evidence>
<dbReference type="Pfam" id="PF10523">
    <property type="entry name" value="BEN"/>
    <property type="match status" value="1"/>
</dbReference>
<dbReference type="GO" id="GO:0003714">
    <property type="term" value="F:transcription corepressor activity"/>
    <property type="evidence" value="ECO:0007669"/>
    <property type="project" value="InterPro"/>
</dbReference>
<dbReference type="GO" id="GO:0005634">
    <property type="term" value="C:nucleus"/>
    <property type="evidence" value="ECO:0007669"/>
    <property type="project" value="UniProtKB-SubCell"/>
</dbReference>
<feature type="domain" description="BEN" evidence="6">
    <location>
        <begin position="173"/>
        <end position="273"/>
    </location>
</feature>
<keyword evidence="5" id="KW-0539">Nucleus</keyword>
<evidence type="ECO:0000259" key="6">
    <source>
        <dbReference type="PROSITE" id="PS51457"/>
    </source>
</evidence>
<keyword evidence="4" id="KW-0804">Transcription</keyword>
<evidence type="ECO:0000256" key="5">
    <source>
        <dbReference type="ARBA" id="ARBA00023242"/>
    </source>
</evidence>
<dbReference type="GO" id="GO:0003677">
    <property type="term" value="F:DNA binding"/>
    <property type="evidence" value="ECO:0007669"/>
    <property type="project" value="InterPro"/>
</dbReference>
<dbReference type="GO" id="GO:0045746">
    <property type="term" value="P:negative regulation of Notch signaling pathway"/>
    <property type="evidence" value="ECO:0007669"/>
    <property type="project" value="InterPro"/>
</dbReference>
<sequence length="287" mass="32398">MEDMLNDLTSAAALSKKVLDNLKSVDDYLMSANAKPHSKLKEKFETSDPKQNNVQNDIHDESFQMDFDKQENLSAELQKDSHNQNNGITKNGQLERTNNFEANNFKKNDDTNENDVHLNFQGQDQKESLKDKYNPNSFQVLEKRQKEVIDPKNNYVKEDIPIAVKEEIQSLGDTDITVSCKRLNMCNHTTATKLTTDLLSLMFTKEKLATSSMTGKVGNMHMRKGTAAKMQLDVSKIAAINSYVKSKFPTVEKLQSVINKAIQQKCCNAAKSVKLIACNLNNMTPKE</sequence>
<organism evidence="7 8">
    <name type="scientific">Temnothorax curvispinosus</name>
    <dbReference type="NCBI Taxonomy" id="300111"/>
    <lineage>
        <taxon>Eukaryota</taxon>
        <taxon>Metazoa</taxon>
        <taxon>Ecdysozoa</taxon>
        <taxon>Arthropoda</taxon>
        <taxon>Hexapoda</taxon>
        <taxon>Insecta</taxon>
        <taxon>Pterygota</taxon>
        <taxon>Neoptera</taxon>
        <taxon>Endopterygota</taxon>
        <taxon>Hymenoptera</taxon>
        <taxon>Apocrita</taxon>
        <taxon>Aculeata</taxon>
        <taxon>Formicoidea</taxon>
        <taxon>Formicidae</taxon>
        <taxon>Myrmicinae</taxon>
        <taxon>Temnothorax</taxon>
    </lineage>
</organism>
<reference evidence="8" key="1">
    <citation type="submission" date="2025-08" db="UniProtKB">
        <authorList>
            <consortium name="RefSeq"/>
        </authorList>
    </citation>
    <scope>IDENTIFICATION</scope>
    <source>
        <tissue evidence="8">Whole body</tissue>
    </source>
</reference>
<accession>A0A6J1RNE3</accession>
<dbReference type="AlphaFoldDB" id="A0A6J1RNE3"/>
<evidence type="ECO:0000256" key="1">
    <source>
        <dbReference type="ARBA" id="ARBA00004123"/>
    </source>
</evidence>
<dbReference type="RefSeq" id="XP_024894066.1">
    <property type="nucleotide sequence ID" value="XM_025038298.1"/>
</dbReference>
<dbReference type="Gene3D" id="1.10.10.2590">
    <property type="entry name" value="BEN domain"/>
    <property type="match status" value="1"/>
</dbReference>
<dbReference type="PANTHER" id="PTHR35346:SF1">
    <property type="entry name" value="BEN DOMAIN-CONTAINING PROTEIN 6"/>
    <property type="match status" value="1"/>
</dbReference>
<evidence type="ECO:0000256" key="2">
    <source>
        <dbReference type="ARBA" id="ARBA00022491"/>
    </source>
</evidence>
<protein>
    <submittedName>
        <fullName evidence="8">Uncharacterized protein LOC112468899</fullName>
    </submittedName>
</protein>
<keyword evidence="7" id="KW-1185">Reference proteome</keyword>
<dbReference type="InterPro" id="IPR037496">
    <property type="entry name" value="BEND6-like"/>
</dbReference>
<gene>
    <name evidence="8" type="primary">LOC112468899</name>
</gene>
<comment type="subcellular location">
    <subcellularLocation>
        <location evidence="1">Nucleus</location>
    </subcellularLocation>
</comment>
<keyword evidence="2" id="KW-0678">Repressor</keyword>
<evidence type="ECO:0000256" key="4">
    <source>
        <dbReference type="ARBA" id="ARBA00023163"/>
    </source>
</evidence>
<dbReference type="PROSITE" id="PS51457">
    <property type="entry name" value="BEN"/>
    <property type="match status" value="1"/>
</dbReference>
<dbReference type="PANTHER" id="PTHR35346">
    <property type="entry name" value="BEN DOMAIN-CONTAINING PROTEIN 6"/>
    <property type="match status" value="1"/>
</dbReference>
<dbReference type="OrthoDB" id="7555189at2759"/>
<evidence type="ECO:0000256" key="3">
    <source>
        <dbReference type="ARBA" id="ARBA00023015"/>
    </source>
</evidence>
<dbReference type="GeneID" id="112468899"/>
<keyword evidence="3" id="KW-0805">Transcription regulation</keyword>
<dbReference type="InterPro" id="IPR018379">
    <property type="entry name" value="BEN_domain"/>
</dbReference>
<evidence type="ECO:0000313" key="7">
    <source>
        <dbReference type="Proteomes" id="UP000504618"/>
    </source>
</evidence>
<name>A0A6J1RNE3_9HYME</name>